<dbReference type="AlphaFoldDB" id="A0A6D2IUY9"/>
<evidence type="ECO:0000313" key="1">
    <source>
        <dbReference type="EMBL" id="CAA7028872.1"/>
    </source>
</evidence>
<sequence>MPNTKTTSFCFFFFTPTKTKRCRLQLIVKYTPRHRFLRQINSAKSLPCRRDSPPSFTLLSAAVTEDKRSPRLQLSDSNIKTPPTSPSFTLLSLISHPLLRRETFPPSEVSNPHPLLASRRHDSRLPTCSTTLRQIDDLLLGPTADTITARLLHLWGHRDSLEKNGIVMLLLDQKDSIIDSIIKAVLPGTIAPDLDETCTTRHCCNLKTR</sequence>
<name>A0A6D2IUY9_9BRAS</name>
<dbReference type="Proteomes" id="UP000467841">
    <property type="component" value="Unassembled WGS sequence"/>
</dbReference>
<gene>
    <name evidence="1" type="ORF">MERR_LOCUS16107</name>
</gene>
<protein>
    <submittedName>
        <fullName evidence="1">Uncharacterized protein</fullName>
    </submittedName>
</protein>
<accession>A0A6D2IUY9</accession>
<evidence type="ECO:0000313" key="2">
    <source>
        <dbReference type="Proteomes" id="UP000467841"/>
    </source>
</evidence>
<dbReference type="EMBL" id="CACVBM020001074">
    <property type="protein sequence ID" value="CAA7028872.1"/>
    <property type="molecule type" value="Genomic_DNA"/>
</dbReference>
<organism evidence="1 2">
    <name type="scientific">Microthlaspi erraticum</name>
    <dbReference type="NCBI Taxonomy" id="1685480"/>
    <lineage>
        <taxon>Eukaryota</taxon>
        <taxon>Viridiplantae</taxon>
        <taxon>Streptophyta</taxon>
        <taxon>Embryophyta</taxon>
        <taxon>Tracheophyta</taxon>
        <taxon>Spermatophyta</taxon>
        <taxon>Magnoliopsida</taxon>
        <taxon>eudicotyledons</taxon>
        <taxon>Gunneridae</taxon>
        <taxon>Pentapetalae</taxon>
        <taxon>rosids</taxon>
        <taxon>malvids</taxon>
        <taxon>Brassicales</taxon>
        <taxon>Brassicaceae</taxon>
        <taxon>Coluteocarpeae</taxon>
        <taxon>Microthlaspi</taxon>
    </lineage>
</organism>
<comment type="caution">
    <text evidence="1">The sequence shown here is derived from an EMBL/GenBank/DDBJ whole genome shotgun (WGS) entry which is preliminary data.</text>
</comment>
<reference evidence="1" key="1">
    <citation type="submission" date="2020-01" db="EMBL/GenBank/DDBJ databases">
        <authorList>
            <person name="Mishra B."/>
        </authorList>
    </citation>
    <scope>NUCLEOTIDE SEQUENCE [LARGE SCALE GENOMIC DNA]</scope>
</reference>
<keyword evidence="2" id="KW-1185">Reference proteome</keyword>
<proteinExistence type="predicted"/>